<dbReference type="Proteomes" id="UP000789702">
    <property type="component" value="Unassembled WGS sequence"/>
</dbReference>
<organism evidence="1 2">
    <name type="scientific">Dentiscutata heterogama</name>
    <dbReference type="NCBI Taxonomy" id="1316150"/>
    <lineage>
        <taxon>Eukaryota</taxon>
        <taxon>Fungi</taxon>
        <taxon>Fungi incertae sedis</taxon>
        <taxon>Mucoromycota</taxon>
        <taxon>Glomeromycotina</taxon>
        <taxon>Glomeromycetes</taxon>
        <taxon>Diversisporales</taxon>
        <taxon>Gigasporaceae</taxon>
        <taxon>Dentiscutata</taxon>
    </lineage>
</organism>
<protein>
    <submittedName>
        <fullName evidence="1">408_t:CDS:1</fullName>
    </submittedName>
</protein>
<comment type="caution">
    <text evidence="1">The sequence shown here is derived from an EMBL/GenBank/DDBJ whole genome shotgun (WGS) entry which is preliminary data.</text>
</comment>
<sequence length="47" mass="5035">MASSSAILMTVTNTQQKTILYIPLPNDTIVQKDQISSGETEAVAVLI</sequence>
<evidence type="ECO:0000313" key="2">
    <source>
        <dbReference type="Proteomes" id="UP000789702"/>
    </source>
</evidence>
<gene>
    <name evidence="1" type="ORF">DHETER_LOCUS9652</name>
</gene>
<dbReference type="EMBL" id="CAJVPU010017339">
    <property type="protein sequence ID" value="CAG8658841.1"/>
    <property type="molecule type" value="Genomic_DNA"/>
</dbReference>
<keyword evidence="2" id="KW-1185">Reference proteome</keyword>
<name>A0ACA9NLV9_9GLOM</name>
<reference evidence="1" key="1">
    <citation type="submission" date="2021-06" db="EMBL/GenBank/DDBJ databases">
        <authorList>
            <person name="Kallberg Y."/>
            <person name="Tangrot J."/>
            <person name="Rosling A."/>
        </authorList>
    </citation>
    <scope>NUCLEOTIDE SEQUENCE</scope>
    <source>
        <strain evidence="1">IL203A</strain>
    </source>
</reference>
<proteinExistence type="predicted"/>
<accession>A0ACA9NLV9</accession>
<evidence type="ECO:0000313" key="1">
    <source>
        <dbReference type="EMBL" id="CAG8658841.1"/>
    </source>
</evidence>